<keyword evidence="4" id="KW-1185">Reference proteome</keyword>
<protein>
    <submittedName>
        <fullName evidence="3">FG-GAP-like repeat-containing protein</fullName>
    </submittedName>
</protein>
<dbReference type="Gene3D" id="2.60.40.4070">
    <property type="match status" value="1"/>
</dbReference>
<feature type="chain" id="PRO_5046595297" evidence="2">
    <location>
        <begin position="29"/>
        <end position="721"/>
    </location>
</feature>
<evidence type="ECO:0000313" key="4">
    <source>
        <dbReference type="Proteomes" id="UP001595765"/>
    </source>
</evidence>
<accession>A0ABV8HR93</accession>
<organism evidence="3 4">
    <name type="scientific">Streptomyces polygonati</name>
    <dbReference type="NCBI Taxonomy" id="1617087"/>
    <lineage>
        <taxon>Bacteria</taxon>
        <taxon>Bacillati</taxon>
        <taxon>Actinomycetota</taxon>
        <taxon>Actinomycetes</taxon>
        <taxon>Kitasatosporales</taxon>
        <taxon>Streptomycetaceae</taxon>
        <taxon>Streptomyces</taxon>
    </lineage>
</organism>
<evidence type="ECO:0000313" key="3">
    <source>
        <dbReference type="EMBL" id="MFC4033384.1"/>
    </source>
</evidence>
<name>A0ABV8HR93_9ACTN</name>
<dbReference type="Gene3D" id="2.130.10.130">
    <property type="entry name" value="Integrin alpha, N-terminal"/>
    <property type="match status" value="1"/>
</dbReference>
<feature type="signal peptide" evidence="2">
    <location>
        <begin position="1"/>
        <end position="28"/>
    </location>
</feature>
<keyword evidence="1 2" id="KW-0732">Signal</keyword>
<dbReference type="PANTHER" id="PTHR44103:SF1">
    <property type="entry name" value="PROPROTEIN CONVERTASE P"/>
    <property type="match status" value="1"/>
</dbReference>
<dbReference type="Proteomes" id="UP001595765">
    <property type="component" value="Unassembled WGS sequence"/>
</dbReference>
<evidence type="ECO:0000256" key="2">
    <source>
        <dbReference type="SAM" id="SignalP"/>
    </source>
</evidence>
<dbReference type="EMBL" id="JBHSBB010000012">
    <property type="protein sequence ID" value="MFC4033384.1"/>
    <property type="molecule type" value="Genomic_DNA"/>
</dbReference>
<dbReference type="InterPro" id="IPR028994">
    <property type="entry name" value="Integrin_alpha_N"/>
</dbReference>
<dbReference type="SUPFAM" id="SSF69318">
    <property type="entry name" value="Integrin alpha N-terminal domain"/>
    <property type="match status" value="1"/>
</dbReference>
<dbReference type="PANTHER" id="PTHR44103">
    <property type="entry name" value="PROPROTEIN CONVERTASE P"/>
    <property type="match status" value="1"/>
</dbReference>
<evidence type="ECO:0000256" key="1">
    <source>
        <dbReference type="ARBA" id="ARBA00022729"/>
    </source>
</evidence>
<proteinExistence type="predicted"/>
<sequence>MRRKRALLIGSALLTAIVMGLPGVPAVADGPADDVPSVTVPPATVQETGAPAWQGGGLALDQGRLFVGTDSIYPPVYGSPADDVTAADVSVAADGTPSVGAFDFADILNGYINDEGRTIPCTGDCRRLTASGWAHVTHTGMGSDSYDTTQDMVAASGGYEVLRKGSPQRQYVFATRSSPGLLSEGDPVGAALWENTLWTAGTGAQQGTVTAAELPAMTPGQKVDVGATCAITDLQVVAHWIYWSCGPDAHAAVYDLASGRLTPVDSGYAMLGDGYLVTQDTAAATLRISYLPQSDGDALDTRDLADLPSRPGASADQRGLYWTVDRFGGGAAVITADGGIRVMMPRVTTTGMTLVPGAMEKVANERLPNPLWQPDFSMSKPASSWTLQIRDAAGSTVWTTSGGPVRGHLHGDDTYQNHWPNWIGRDSSGQLVPSGTYRWVFSATAADRASDTATISGQLEVKAVEFHSFGAQGSLVFTSPSGAAAGVVESDGRGGLPAPTARKLIPGWQAGDLAIPFGDILGYRCNDLLVRTPQGELKEWQGDCDDGFPIYPDGIRDYSLGTGWNQYTFLVSAGDETGDRRADLLAEDKNGDLWLYANNGKGGFDPRVKAGWSLSGYTMLVGGGDLDGDGIGDLLARDTSGNLWRWSGDGAGSWLPKEKIGTGFNTLTSLTGAGDITGDGKPDLVGRDASGNLWRRSGDGTGGVTGPVKIATDWQAVGGLY</sequence>
<dbReference type="InterPro" id="IPR013517">
    <property type="entry name" value="FG-GAP"/>
</dbReference>
<dbReference type="Pfam" id="PF13517">
    <property type="entry name" value="FG-GAP_3"/>
    <property type="match status" value="1"/>
</dbReference>
<reference evidence="4" key="1">
    <citation type="journal article" date="2019" name="Int. J. Syst. Evol. Microbiol.">
        <title>The Global Catalogue of Microorganisms (GCM) 10K type strain sequencing project: providing services to taxonomists for standard genome sequencing and annotation.</title>
        <authorList>
            <consortium name="The Broad Institute Genomics Platform"/>
            <consortium name="The Broad Institute Genome Sequencing Center for Infectious Disease"/>
            <person name="Wu L."/>
            <person name="Ma J."/>
        </authorList>
    </citation>
    <scope>NUCLEOTIDE SEQUENCE [LARGE SCALE GENOMIC DNA]</scope>
    <source>
        <strain evidence="4">CGMCC 4.7237</strain>
    </source>
</reference>
<gene>
    <name evidence="3" type="ORF">ACFO3J_18085</name>
</gene>
<dbReference type="RefSeq" id="WP_386430477.1">
    <property type="nucleotide sequence ID" value="NZ_JBHSBB010000012.1"/>
</dbReference>
<comment type="caution">
    <text evidence="3">The sequence shown here is derived from an EMBL/GenBank/DDBJ whole genome shotgun (WGS) entry which is preliminary data.</text>
</comment>